<sequence>MASPSPSPSPSPISEKKIHHPLPHPQHQQEHEQQPQDKDDEQEQEETGPHITEDAKLSFPEGGRGWLVVLGGFTCTFCSFGYANSAGVFVEYYMQHLLPGTTATQLAWIGSLQYFLLFFVGSFTGRIFDTGNYRPLFAAGIFLFLLGQCMLSLATRFYQVLICQGILLGLSYGAIFQVGVTIPQQWFHARRGAAMGLVAAGSSTGGIVFPIAVKNLIPLIGFPWTMRVIALIAAVLLSLAFLCFKTRLPPSIDVHGPQGWKAVQWLDFSVFRQPEFSFYVLGSGLAMLGLYSPFSFSDLWTSSHNLPANGYWLAVLNAASMFGRVLPGFVADRIGRTNTLFPHLLASGILLFIFPLTTNLVGMLFFSILYGFASGSYVSLIPAAVGQLGPTSTIGTRLGMMFAGSSFGGLLGTPIAGAILGPDNTNWWGMSVFSGAMVCAGAGCVLASRTLTVRRTGSQRI</sequence>
<feature type="transmembrane region" description="Helical" evidence="4">
    <location>
        <begin position="339"/>
        <end position="357"/>
    </location>
</feature>
<keyword evidence="4" id="KW-0812">Transmembrane</keyword>
<comment type="caution">
    <text evidence="6">The sequence shown here is derived from an EMBL/GenBank/DDBJ whole genome shotgun (WGS) entry which is preliminary data.</text>
</comment>
<evidence type="ECO:0000256" key="3">
    <source>
        <dbReference type="SAM" id="MobiDB-lite"/>
    </source>
</evidence>
<organism evidence="6 7">
    <name type="scientific">Tilletia horrida</name>
    <dbReference type="NCBI Taxonomy" id="155126"/>
    <lineage>
        <taxon>Eukaryota</taxon>
        <taxon>Fungi</taxon>
        <taxon>Dikarya</taxon>
        <taxon>Basidiomycota</taxon>
        <taxon>Ustilaginomycotina</taxon>
        <taxon>Exobasidiomycetes</taxon>
        <taxon>Tilletiales</taxon>
        <taxon>Tilletiaceae</taxon>
        <taxon>Tilletia</taxon>
    </lineage>
</organism>
<evidence type="ECO:0000256" key="1">
    <source>
        <dbReference type="ARBA" id="ARBA00004141"/>
    </source>
</evidence>
<dbReference type="InterPro" id="IPR011701">
    <property type="entry name" value="MFS"/>
</dbReference>
<feature type="transmembrane region" description="Helical" evidence="4">
    <location>
        <begin position="363"/>
        <end position="386"/>
    </location>
</feature>
<feature type="transmembrane region" description="Helical" evidence="4">
    <location>
        <begin position="224"/>
        <end position="244"/>
    </location>
</feature>
<dbReference type="InterPro" id="IPR020846">
    <property type="entry name" value="MFS_dom"/>
</dbReference>
<proteinExistence type="inferred from homology"/>
<feature type="transmembrane region" description="Helical" evidence="4">
    <location>
        <begin position="136"/>
        <end position="153"/>
    </location>
</feature>
<feature type="transmembrane region" description="Helical" evidence="4">
    <location>
        <begin position="308"/>
        <end position="327"/>
    </location>
</feature>
<dbReference type="AlphaFoldDB" id="A0AAN6GAE7"/>
<dbReference type="Proteomes" id="UP001176521">
    <property type="component" value="Unassembled WGS sequence"/>
</dbReference>
<evidence type="ECO:0000256" key="2">
    <source>
        <dbReference type="ARBA" id="ARBA00006727"/>
    </source>
</evidence>
<dbReference type="PROSITE" id="PS50850">
    <property type="entry name" value="MFS"/>
    <property type="match status" value="1"/>
</dbReference>
<feature type="domain" description="Major facilitator superfamily (MFS) profile" evidence="5">
    <location>
        <begin position="64"/>
        <end position="459"/>
    </location>
</feature>
<feature type="compositionally biased region" description="Pro residues" evidence="3">
    <location>
        <begin position="1"/>
        <end position="11"/>
    </location>
</feature>
<dbReference type="InterPro" id="IPR050327">
    <property type="entry name" value="Proton-linked_MCT"/>
</dbReference>
<dbReference type="PANTHER" id="PTHR11360:SF234">
    <property type="entry name" value="MFS-TYPE TRANSPORTER DBAD-RELATED"/>
    <property type="match status" value="1"/>
</dbReference>
<evidence type="ECO:0000313" key="6">
    <source>
        <dbReference type="EMBL" id="KAK0526155.1"/>
    </source>
</evidence>
<dbReference type="PANTHER" id="PTHR11360">
    <property type="entry name" value="MONOCARBOXYLATE TRANSPORTER"/>
    <property type="match status" value="1"/>
</dbReference>
<reference evidence="6" key="1">
    <citation type="journal article" date="2023" name="PhytoFront">
        <title>Draft Genome Resources of Seven Strains of Tilletia horrida, Causal Agent of Kernel Smut of Rice.</title>
        <authorList>
            <person name="Khanal S."/>
            <person name="Antony Babu S."/>
            <person name="Zhou X.G."/>
        </authorList>
    </citation>
    <scope>NUCLEOTIDE SEQUENCE</scope>
    <source>
        <strain evidence="6">TX3</strain>
    </source>
</reference>
<name>A0AAN6GAE7_9BASI</name>
<feature type="transmembrane region" description="Helical" evidence="4">
    <location>
        <begin position="398"/>
        <end position="421"/>
    </location>
</feature>
<feature type="transmembrane region" description="Helical" evidence="4">
    <location>
        <begin position="103"/>
        <end position="124"/>
    </location>
</feature>
<keyword evidence="4" id="KW-0472">Membrane</keyword>
<dbReference type="GO" id="GO:0016020">
    <property type="term" value="C:membrane"/>
    <property type="evidence" value="ECO:0007669"/>
    <property type="project" value="UniProtKB-SubCell"/>
</dbReference>
<keyword evidence="4" id="KW-1133">Transmembrane helix</keyword>
<comment type="similarity">
    <text evidence="2">Belongs to the major facilitator superfamily. Monocarboxylate porter (TC 2.A.1.13) family.</text>
</comment>
<gene>
    <name evidence="6" type="ORF">OC842_005281</name>
</gene>
<feature type="transmembrane region" description="Helical" evidence="4">
    <location>
        <begin position="427"/>
        <end position="447"/>
    </location>
</feature>
<dbReference type="Gene3D" id="1.20.1250.20">
    <property type="entry name" value="MFS general substrate transporter like domains"/>
    <property type="match status" value="1"/>
</dbReference>
<feature type="region of interest" description="Disordered" evidence="3">
    <location>
        <begin position="1"/>
        <end position="58"/>
    </location>
</feature>
<evidence type="ECO:0000256" key="4">
    <source>
        <dbReference type="SAM" id="Phobius"/>
    </source>
</evidence>
<dbReference type="EMBL" id="JAPDMQ010000365">
    <property type="protein sequence ID" value="KAK0526155.1"/>
    <property type="molecule type" value="Genomic_DNA"/>
</dbReference>
<feature type="transmembrane region" description="Helical" evidence="4">
    <location>
        <begin position="65"/>
        <end position="83"/>
    </location>
</feature>
<feature type="transmembrane region" description="Helical" evidence="4">
    <location>
        <begin position="159"/>
        <end position="180"/>
    </location>
</feature>
<feature type="compositionally biased region" description="Basic and acidic residues" evidence="3">
    <location>
        <begin position="47"/>
        <end position="56"/>
    </location>
</feature>
<evidence type="ECO:0000313" key="7">
    <source>
        <dbReference type="Proteomes" id="UP001176521"/>
    </source>
</evidence>
<keyword evidence="7" id="KW-1185">Reference proteome</keyword>
<dbReference type="InterPro" id="IPR036259">
    <property type="entry name" value="MFS_trans_sf"/>
</dbReference>
<evidence type="ECO:0000259" key="5">
    <source>
        <dbReference type="PROSITE" id="PS50850"/>
    </source>
</evidence>
<comment type="subcellular location">
    <subcellularLocation>
        <location evidence="1">Membrane</location>
        <topology evidence="1">Multi-pass membrane protein</topology>
    </subcellularLocation>
</comment>
<feature type="transmembrane region" description="Helical" evidence="4">
    <location>
        <begin position="192"/>
        <end position="212"/>
    </location>
</feature>
<dbReference type="GO" id="GO:0022857">
    <property type="term" value="F:transmembrane transporter activity"/>
    <property type="evidence" value="ECO:0007669"/>
    <property type="project" value="InterPro"/>
</dbReference>
<protein>
    <recommendedName>
        <fullName evidence="5">Major facilitator superfamily (MFS) profile domain-containing protein</fullName>
    </recommendedName>
</protein>
<dbReference type="SUPFAM" id="SSF103473">
    <property type="entry name" value="MFS general substrate transporter"/>
    <property type="match status" value="1"/>
</dbReference>
<feature type="compositionally biased region" description="Basic and acidic residues" evidence="3">
    <location>
        <begin position="27"/>
        <end position="37"/>
    </location>
</feature>
<accession>A0AAN6GAE7</accession>
<dbReference type="Pfam" id="PF07690">
    <property type="entry name" value="MFS_1"/>
    <property type="match status" value="1"/>
</dbReference>
<feature type="transmembrane region" description="Helical" evidence="4">
    <location>
        <begin position="276"/>
        <end position="296"/>
    </location>
</feature>